<accession>A0ABW4L8U0</accession>
<evidence type="ECO:0000256" key="2">
    <source>
        <dbReference type="ARBA" id="ARBA00023125"/>
    </source>
</evidence>
<feature type="domain" description="HTH tetR-type" evidence="5">
    <location>
        <begin position="9"/>
        <end position="69"/>
    </location>
</feature>
<dbReference type="PANTHER" id="PTHR30055">
    <property type="entry name" value="HTH-TYPE TRANSCRIPTIONAL REGULATOR RUTR"/>
    <property type="match status" value="1"/>
</dbReference>
<dbReference type="Pfam" id="PF00440">
    <property type="entry name" value="TetR_N"/>
    <property type="match status" value="1"/>
</dbReference>
<evidence type="ECO:0000313" key="7">
    <source>
        <dbReference type="Proteomes" id="UP001597277"/>
    </source>
</evidence>
<gene>
    <name evidence="6" type="ORF">ACFSE6_16000</name>
</gene>
<dbReference type="Pfam" id="PF13305">
    <property type="entry name" value="TetR_C_33"/>
    <property type="match status" value="1"/>
</dbReference>
<evidence type="ECO:0000259" key="5">
    <source>
        <dbReference type="PROSITE" id="PS50977"/>
    </source>
</evidence>
<organism evidence="6 7">
    <name type="scientific">Georgenia deserti</name>
    <dbReference type="NCBI Taxonomy" id="2093781"/>
    <lineage>
        <taxon>Bacteria</taxon>
        <taxon>Bacillati</taxon>
        <taxon>Actinomycetota</taxon>
        <taxon>Actinomycetes</taxon>
        <taxon>Micrococcales</taxon>
        <taxon>Bogoriellaceae</taxon>
        <taxon>Georgenia</taxon>
    </lineage>
</organism>
<dbReference type="PANTHER" id="PTHR30055:SF209">
    <property type="entry name" value="POSSIBLE TRANSCRIPTIONAL REGULATORY PROTEIN (PROBABLY TETR-FAMILY)"/>
    <property type="match status" value="1"/>
</dbReference>
<dbReference type="Gene3D" id="1.10.357.10">
    <property type="entry name" value="Tetracycline Repressor, domain 2"/>
    <property type="match status" value="1"/>
</dbReference>
<name>A0ABW4L8U0_9MICO</name>
<evidence type="ECO:0000256" key="3">
    <source>
        <dbReference type="ARBA" id="ARBA00023163"/>
    </source>
</evidence>
<reference evidence="7" key="1">
    <citation type="journal article" date="2019" name="Int. J. Syst. Evol. Microbiol.">
        <title>The Global Catalogue of Microorganisms (GCM) 10K type strain sequencing project: providing services to taxonomists for standard genome sequencing and annotation.</title>
        <authorList>
            <consortium name="The Broad Institute Genomics Platform"/>
            <consortium name="The Broad Institute Genome Sequencing Center for Infectious Disease"/>
            <person name="Wu L."/>
            <person name="Ma J."/>
        </authorList>
    </citation>
    <scope>NUCLEOTIDE SEQUENCE [LARGE SCALE GENOMIC DNA]</scope>
    <source>
        <strain evidence="7">JCM 17130</strain>
    </source>
</reference>
<dbReference type="InterPro" id="IPR009057">
    <property type="entry name" value="Homeodomain-like_sf"/>
</dbReference>
<keyword evidence="2 4" id="KW-0238">DNA-binding</keyword>
<dbReference type="SUPFAM" id="SSF48498">
    <property type="entry name" value="Tetracyclin repressor-like, C-terminal domain"/>
    <property type="match status" value="1"/>
</dbReference>
<dbReference type="EMBL" id="JBHUEE010000009">
    <property type="protein sequence ID" value="MFD1719347.1"/>
    <property type="molecule type" value="Genomic_DNA"/>
</dbReference>
<evidence type="ECO:0000256" key="4">
    <source>
        <dbReference type="PROSITE-ProRule" id="PRU00335"/>
    </source>
</evidence>
<sequence length="201" mass="21260">MPRPRTHDDAVRIRLLEAASTAVADGGAAALSLRGVAAAADTTTAAVYTLFGSREALLEATVTEGFRRFGAHLDAVPRTADPGADLLALGVAYRDNALENPHFYRVMFSPDTTGAGSAETELRPAGVHNPTFAVLRDAVARATGWPEPEAEAGAVQLWAFAHGLVSLELAGLLPGEPSERRAHYVSALRTARLSEVPHRTE</sequence>
<evidence type="ECO:0000256" key="1">
    <source>
        <dbReference type="ARBA" id="ARBA00023015"/>
    </source>
</evidence>
<keyword evidence="3" id="KW-0804">Transcription</keyword>
<dbReference type="InterPro" id="IPR036271">
    <property type="entry name" value="Tet_transcr_reg_TetR-rel_C_sf"/>
</dbReference>
<dbReference type="InterPro" id="IPR050109">
    <property type="entry name" value="HTH-type_TetR-like_transc_reg"/>
</dbReference>
<feature type="DNA-binding region" description="H-T-H motif" evidence="4">
    <location>
        <begin position="32"/>
        <end position="51"/>
    </location>
</feature>
<dbReference type="PROSITE" id="PS50977">
    <property type="entry name" value="HTH_TETR_2"/>
    <property type="match status" value="1"/>
</dbReference>
<evidence type="ECO:0000313" key="6">
    <source>
        <dbReference type="EMBL" id="MFD1719347.1"/>
    </source>
</evidence>
<keyword evidence="7" id="KW-1185">Reference proteome</keyword>
<dbReference type="InterPro" id="IPR025996">
    <property type="entry name" value="MT1864/Rv1816-like_C"/>
</dbReference>
<dbReference type="SUPFAM" id="SSF46689">
    <property type="entry name" value="Homeodomain-like"/>
    <property type="match status" value="1"/>
</dbReference>
<protein>
    <submittedName>
        <fullName evidence="6">TetR/AcrR family transcriptional regulator</fullName>
    </submittedName>
</protein>
<dbReference type="RefSeq" id="WP_388009453.1">
    <property type="nucleotide sequence ID" value="NZ_JBHUEE010000009.1"/>
</dbReference>
<keyword evidence="1" id="KW-0805">Transcription regulation</keyword>
<dbReference type="InterPro" id="IPR001647">
    <property type="entry name" value="HTH_TetR"/>
</dbReference>
<proteinExistence type="predicted"/>
<comment type="caution">
    <text evidence="6">The sequence shown here is derived from an EMBL/GenBank/DDBJ whole genome shotgun (WGS) entry which is preliminary data.</text>
</comment>
<dbReference type="Proteomes" id="UP001597277">
    <property type="component" value="Unassembled WGS sequence"/>
</dbReference>